<dbReference type="SUPFAM" id="SSF53850">
    <property type="entry name" value="Periplasmic binding protein-like II"/>
    <property type="match status" value="1"/>
</dbReference>
<dbReference type="PANTHER" id="PTHR43649:SF17">
    <property type="entry name" value="ABC TRANSPORTER SOLUTE BINDING PROTEIN-SUGAR TRANSPORT"/>
    <property type="match status" value="1"/>
</dbReference>
<feature type="region of interest" description="Disordered" evidence="1">
    <location>
        <begin position="29"/>
        <end position="53"/>
    </location>
</feature>
<accession>A0A927BQW2</accession>
<evidence type="ECO:0000256" key="2">
    <source>
        <dbReference type="SAM" id="SignalP"/>
    </source>
</evidence>
<dbReference type="PANTHER" id="PTHR43649">
    <property type="entry name" value="ARABINOSE-BINDING PROTEIN-RELATED"/>
    <property type="match status" value="1"/>
</dbReference>
<evidence type="ECO:0000313" key="4">
    <source>
        <dbReference type="Proteomes" id="UP000621560"/>
    </source>
</evidence>
<dbReference type="InterPro" id="IPR050490">
    <property type="entry name" value="Bact_solute-bd_prot1"/>
</dbReference>
<dbReference type="PROSITE" id="PS51257">
    <property type="entry name" value="PROKAR_LIPOPROTEIN"/>
    <property type="match status" value="1"/>
</dbReference>
<feature type="signal peptide" evidence="2">
    <location>
        <begin position="1"/>
        <end position="23"/>
    </location>
</feature>
<name>A0A927BQW2_9BACL</name>
<feature type="chain" id="PRO_5038342321" evidence="2">
    <location>
        <begin position="24"/>
        <end position="549"/>
    </location>
</feature>
<proteinExistence type="predicted"/>
<protein>
    <submittedName>
        <fullName evidence="3">ABC transporter substrate-binding protein</fullName>
    </submittedName>
</protein>
<evidence type="ECO:0000313" key="3">
    <source>
        <dbReference type="EMBL" id="MBD2844045.1"/>
    </source>
</evidence>
<dbReference type="Proteomes" id="UP000621560">
    <property type="component" value="Unassembled WGS sequence"/>
</dbReference>
<organism evidence="3 4">
    <name type="scientific">Paenibacillus sabuli</name>
    <dbReference type="NCBI Taxonomy" id="2772509"/>
    <lineage>
        <taxon>Bacteria</taxon>
        <taxon>Bacillati</taxon>
        <taxon>Bacillota</taxon>
        <taxon>Bacilli</taxon>
        <taxon>Bacillales</taxon>
        <taxon>Paenibacillaceae</taxon>
        <taxon>Paenibacillus</taxon>
    </lineage>
</organism>
<gene>
    <name evidence="3" type="ORF">IDH44_02485</name>
</gene>
<keyword evidence="2" id="KW-0732">Signal</keyword>
<comment type="caution">
    <text evidence="3">The sequence shown here is derived from an EMBL/GenBank/DDBJ whole genome shotgun (WGS) entry which is preliminary data.</text>
</comment>
<keyword evidence="4" id="KW-1185">Reference proteome</keyword>
<dbReference type="AlphaFoldDB" id="A0A927BQW2"/>
<dbReference type="Gene3D" id="3.40.190.10">
    <property type="entry name" value="Periplasmic binding protein-like II"/>
    <property type="match status" value="2"/>
</dbReference>
<dbReference type="EMBL" id="JACXIZ010000007">
    <property type="protein sequence ID" value="MBD2844045.1"/>
    <property type="molecule type" value="Genomic_DNA"/>
</dbReference>
<reference evidence="3" key="1">
    <citation type="submission" date="2020-09" db="EMBL/GenBank/DDBJ databases">
        <title>A novel bacterium of genus Paenibacillus, isolated from South China Sea.</title>
        <authorList>
            <person name="Huang H."/>
            <person name="Mo K."/>
            <person name="Hu Y."/>
        </authorList>
    </citation>
    <scope>NUCLEOTIDE SEQUENCE</scope>
    <source>
        <strain evidence="3">IB182496</strain>
    </source>
</reference>
<dbReference type="RefSeq" id="WP_190914346.1">
    <property type="nucleotide sequence ID" value="NZ_JACXIZ010000007.1"/>
</dbReference>
<sequence>MGMKNRNRALRMASALLMATAIAGCSSNNDAGPGTRDSNHGNNAASNAASSGQGDNQQAIALTYWAPLPADVGTVVKNFNEITMYKVRNEESHVNVKFEHPAAGSEDEQFNLMMASQELPDVIEYDFLNKYPGGPDKAIEDGVIIPLNDLIDEYAPNLKSYLEEHPDHAKEIKTDSGTIYNIPSLSDSTYRSFGGPMMRKDWLDEYHLSLPETVDDWENILTVLKQEKGLDAPYAKLQWMPDVFAWAYGIQVFDDQGFYQNNGTVLYGPMQPEYKAYLTRMHSWYEDGLLDPDFSTIDQKTMDAKVLQEEAAGIYGYIGGGMGQYNPAGKEKNENFNLVAVQYPVLKQGDEPQFINAAAIYQPGNSAYLTSANENPVETVQWFDYWFSEEGQLLKSFGVEGQTYTMVGDYPTYTDEILDNPEGLSIALAMSKHMRTNKPAPGIQNLPAYLEQYYQMDQQKEAVQIFGKYADNNVQNALPKGLVPTADEAKEMAKLNANIQTYVKEMYTKFIMGAESLDRFDEYLATLNQLDVDRLTELKQNQLDRYQVR</sequence>
<evidence type="ECO:0000256" key="1">
    <source>
        <dbReference type="SAM" id="MobiDB-lite"/>
    </source>
</evidence>
<feature type="compositionally biased region" description="Low complexity" evidence="1">
    <location>
        <begin position="40"/>
        <end position="52"/>
    </location>
</feature>